<gene>
    <name evidence="1" type="ORF">ENJ10_04530</name>
</gene>
<evidence type="ECO:0000313" key="1">
    <source>
        <dbReference type="EMBL" id="HED09931.1"/>
    </source>
</evidence>
<sequence length="136" mass="16386">MNSDTEKKIDQLLHYLPLFSDKNFKWIESRSPWEPDENGIYPFPSISYKEEVLNFFRILSDPFWLDRNYLNSNAREILNSEEKIRQCTFKEIKTVLTYCNRGERFCTGHWNTLFESGKITRILLRLKELKDQGKIR</sequence>
<dbReference type="AlphaFoldDB" id="A0A7V1PUK1"/>
<reference evidence="1" key="1">
    <citation type="journal article" date="2020" name="mSystems">
        <title>Genome- and Community-Level Interaction Insights into Carbon Utilization and Element Cycling Functions of Hydrothermarchaeota in Hydrothermal Sediment.</title>
        <authorList>
            <person name="Zhou Z."/>
            <person name="Liu Y."/>
            <person name="Xu W."/>
            <person name="Pan J."/>
            <person name="Luo Z.H."/>
            <person name="Li M."/>
        </authorList>
    </citation>
    <scope>NUCLEOTIDE SEQUENCE [LARGE SCALE GENOMIC DNA]</scope>
    <source>
        <strain evidence="1">HyVt-456</strain>
    </source>
</reference>
<dbReference type="Pfam" id="PF20118">
    <property type="entry name" value="DUF6508"/>
    <property type="match status" value="1"/>
</dbReference>
<dbReference type="InterPro" id="IPR045425">
    <property type="entry name" value="DUF6508"/>
</dbReference>
<accession>A0A7V1PUK1</accession>
<name>A0A7V1PUK1_CALAY</name>
<comment type="caution">
    <text evidence="1">The sequence shown here is derived from an EMBL/GenBank/DDBJ whole genome shotgun (WGS) entry which is preliminary data.</text>
</comment>
<protein>
    <submittedName>
        <fullName evidence="1">Uncharacterized protein</fullName>
    </submittedName>
</protein>
<dbReference type="Proteomes" id="UP000886005">
    <property type="component" value="Unassembled WGS sequence"/>
</dbReference>
<proteinExistence type="predicted"/>
<organism evidence="1">
    <name type="scientific">Caldithrix abyssi</name>
    <dbReference type="NCBI Taxonomy" id="187145"/>
    <lineage>
        <taxon>Bacteria</taxon>
        <taxon>Pseudomonadati</taxon>
        <taxon>Calditrichota</taxon>
        <taxon>Calditrichia</taxon>
        <taxon>Calditrichales</taxon>
        <taxon>Calditrichaceae</taxon>
        <taxon>Caldithrix</taxon>
    </lineage>
</organism>
<dbReference type="EMBL" id="DRLD01000119">
    <property type="protein sequence ID" value="HED09931.1"/>
    <property type="molecule type" value="Genomic_DNA"/>
</dbReference>